<dbReference type="OrthoDB" id="5431013at2759"/>
<sequence length="191" mass="21502">MNWGVLYINSPHTKTGWAQIAKKKNAAAAELGLRELLYVHKPPHPPAVPDDPLESSRRKIQVESGNENKYSKKRDPKRKDKEKSESSFVTPEFPVPSRDSDIDAAKSHMALYDSQVRQRLSFIRAVDKDETDIYLGYSTSIEISDDLDNISSVAQKGVKIYADDRKLGVDENSPKDLKGQSRHQKSKEGAH</sequence>
<evidence type="ECO:0000256" key="1">
    <source>
        <dbReference type="SAM" id="MobiDB-lite"/>
    </source>
</evidence>
<dbReference type="AlphaFoldDB" id="A0A395J099"/>
<accession>A0A395J099</accession>
<reference evidence="2 3" key="1">
    <citation type="submission" date="2018-06" db="EMBL/GenBank/DDBJ databases">
        <title>Genome Sequence of the Brown Rot Fungal Pathogen Monilinia fructigena.</title>
        <authorList>
            <person name="Landi L."/>
            <person name="De Miccolis Angelini R.M."/>
            <person name="Pollastro S."/>
            <person name="Abate D."/>
            <person name="Faretra F."/>
            <person name="Romanazzi G."/>
        </authorList>
    </citation>
    <scope>NUCLEOTIDE SEQUENCE [LARGE SCALE GENOMIC DNA]</scope>
    <source>
        <strain evidence="2 3">Mfrg269</strain>
    </source>
</reference>
<protein>
    <submittedName>
        <fullName evidence="2">Uncharacterized protein</fullName>
    </submittedName>
</protein>
<evidence type="ECO:0000313" key="3">
    <source>
        <dbReference type="Proteomes" id="UP000249056"/>
    </source>
</evidence>
<dbReference type="Proteomes" id="UP000249056">
    <property type="component" value="Unassembled WGS sequence"/>
</dbReference>
<proteinExistence type="predicted"/>
<dbReference type="EMBL" id="QKRW01000010">
    <property type="protein sequence ID" value="RAL65488.1"/>
    <property type="molecule type" value="Genomic_DNA"/>
</dbReference>
<feature type="compositionally biased region" description="Basic and acidic residues" evidence="1">
    <location>
        <begin position="163"/>
        <end position="179"/>
    </location>
</feature>
<comment type="caution">
    <text evidence="2">The sequence shown here is derived from an EMBL/GenBank/DDBJ whole genome shotgun (WGS) entry which is preliminary data.</text>
</comment>
<feature type="region of interest" description="Disordered" evidence="1">
    <location>
        <begin position="163"/>
        <end position="191"/>
    </location>
</feature>
<feature type="region of interest" description="Disordered" evidence="1">
    <location>
        <begin position="40"/>
        <end position="100"/>
    </location>
</feature>
<keyword evidence="3" id="KW-1185">Reference proteome</keyword>
<organism evidence="2 3">
    <name type="scientific">Monilinia fructigena</name>
    <dbReference type="NCBI Taxonomy" id="38457"/>
    <lineage>
        <taxon>Eukaryota</taxon>
        <taxon>Fungi</taxon>
        <taxon>Dikarya</taxon>
        <taxon>Ascomycota</taxon>
        <taxon>Pezizomycotina</taxon>
        <taxon>Leotiomycetes</taxon>
        <taxon>Helotiales</taxon>
        <taxon>Sclerotiniaceae</taxon>
        <taxon>Monilinia</taxon>
    </lineage>
</organism>
<name>A0A395J099_9HELO</name>
<evidence type="ECO:0000313" key="2">
    <source>
        <dbReference type="EMBL" id="RAL65488.1"/>
    </source>
</evidence>
<gene>
    <name evidence="2" type="ORF">DID88_001054</name>
</gene>